<dbReference type="PANTHER" id="PTHR13720">
    <property type="entry name" value="WD-40 REPEAT PROTEIN"/>
    <property type="match status" value="1"/>
</dbReference>
<dbReference type="SUPFAM" id="SSF50965">
    <property type="entry name" value="Galactose oxidase, central domain"/>
    <property type="match status" value="1"/>
</dbReference>
<feature type="region of interest" description="Disordered" evidence="3">
    <location>
        <begin position="514"/>
        <end position="548"/>
    </location>
</feature>
<dbReference type="SUPFAM" id="SSF50998">
    <property type="entry name" value="Quinoprotein alcohol dehydrogenase-like"/>
    <property type="match status" value="1"/>
</dbReference>
<feature type="region of interest" description="Disordered" evidence="3">
    <location>
        <begin position="606"/>
        <end position="629"/>
    </location>
</feature>
<dbReference type="EMBL" id="JBBJCI010000227">
    <property type="protein sequence ID" value="KAK7238988.1"/>
    <property type="molecule type" value="Genomic_DNA"/>
</dbReference>
<comment type="caution">
    <text evidence="4">The sequence shown here is derived from an EMBL/GenBank/DDBJ whole genome shotgun (WGS) entry which is preliminary data.</text>
</comment>
<dbReference type="InterPro" id="IPR050630">
    <property type="entry name" value="WD_repeat_EMAP"/>
</dbReference>
<gene>
    <name evidence="4" type="ORF">SO694_000263112</name>
</gene>
<feature type="region of interest" description="Disordered" evidence="3">
    <location>
        <begin position="892"/>
        <end position="933"/>
    </location>
</feature>
<evidence type="ECO:0000256" key="2">
    <source>
        <dbReference type="ARBA" id="ARBA00022737"/>
    </source>
</evidence>
<protein>
    <submittedName>
        <fullName evidence="4">Intracellular chloride channel</fullName>
    </submittedName>
</protein>
<proteinExistence type="predicted"/>
<dbReference type="Gene3D" id="2.120.10.80">
    <property type="entry name" value="Kelch-type beta propeller"/>
    <property type="match status" value="1"/>
</dbReference>
<dbReference type="InterPro" id="IPR001680">
    <property type="entry name" value="WD40_rpt"/>
</dbReference>
<dbReference type="InterPro" id="IPR011043">
    <property type="entry name" value="Gal_Oxase/kelch_b-propeller"/>
</dbReference>
<feature type="compositionally biased region" description="Acidic residues" evidence="3">
    <location>
        <begin position="1203"/>
        <end position="1214"/>
    </location>
</feature>
<evidence type="ECO:0000256" key="3">
    <source>
        <dbReference type="SAM" id="MobiDB-lite"/>
    </source>
</evidence>
<sequence>MGAGATKGIKPPKGVAFEEAALPFVGLRASQLRALRTAFGEYAQGYSVELDEFRAVVRPVVGAAAADAAFALLKGGIKGAPNDATEVDMARLLGPAALTAAAELDDVLALLADACRLDETAGLTLQHVIVGVACWTKGVVAPPSAEETDYALALLALKAAPRGLGDRRALEGALKAAPEFAAWILALSAAASDVVVARATATAPAAGAVDVLARYAAPRKYRPPRRREGSSFTVLDGCYVMYGGVDEQDANACTSDVHVVSEFPGPCSATAAAGASGARTARRTTRPARSTAAPASSFSLKTIATWSSVVFGPDSSPAPAPRLGATLARAGTAKVLLFGGLTKPKDAAAAAAVVHTVEVAAGASSVDPYVATASAMPCAVADASLAPPSRRSGVVCAVLGNERKVLAFGGFDGRLRRAHSDVWELAMDEETGGTWARLHDGVASNYVAGSMDRPKVPALAAFTKRHLAVLSESDDGDRLDELLSVSVREAPGAGAVPEHRIAAIIRRLGAARPLDIPPPEIAEPEPEKPEPAEGEDPPPEPEPKKPPSRVRASLAWVYGVSCRGARGSCVYVGAGAVAYAAGSLAVVATKTRVEETGVVEKLELEPAAEDWEPAPPGAARDDDEDDDDEDVVVPTEDVFRPLTQEEEDEYREAGALESELAVVKASKDVVDQRVSYAHGAEVLCVAAAGGICASGDSTGAVALWRGGSLEVLARADDVFGASKPASLVAFAPGGAGALLVVGSGSVAVFDVDGASELTKTFAGAAAHGAAYAAAWVSPSAFVVLGEHGGFLWREAYVGDGYAAAPLLSDEKLAPQLAVATLDGGSGLPGRESFATGGADGSLHVWCGRTLSKSQLCHAGQAVLALASSKNALATGGADGDARVWAVAVAEPLDPPVDDAPDPAAPPDRGNWINGTQADAIGPAPAPDDEAEDASTKLFEPTYVPEVREALPVDLLDAPKPSVALRCVASLGGCAEPFARSRRTSGRGRAATAGGVFEGLVKLWDTEKHTVAGELSYGSSRRRPSTTSPTADPGRHGAGAVVLAKRKPFELATVICEPGAGAPVAAVAWAPEGPSLAVATEAGAVDVYAFKDGAWRKVAASPPGPEPLLAVDFSADGAFLRAATPSGVSYFAAPGADDEPAADDAGEGDDEAEAPKKKKAAPKEYVVKECKVAAPDDVAAVDWAAKAAAPAESLDALQGAVEPPAEEEEDEDDDDAPKKAKVEPPPAVRPAPSGVRVTLKRPDGGHAPVAHAVAAALAVKTTPQLLLSTGAGDGLLVQWGLTLAPEPTEDA</sequence>
<dbReference type="Proteomes" id="UP001363151">
    <property type="component" value="Unassembled WGS sequence"/>
</dbReference>
<feature type="region of interest" description="Disordered" evidence="3">
    <location>
        <begin position="1193"/>
        <end position="1242"/>
    </location>
</feature>
<dbReference type="InterPro" id="IPR015915">
    <property type="entry name" value="Kelch-typ_b-propeller"/>
</dbReference>
<feature type="compositionally biased region" description="Acidic residues" evidence="3">
    <location>
        <begin position="1135"/>
        <end position="1151"/>
    </location>
</feature>
<keyword evidence="5" id="KW-1185">Reference proteome</keyword>
<dbReference type="InterPro" id="IPR011047">
    <property type="entry name" value="Quinoprotein_ADH-like_sf"/>
</dbReference>
<keyword evidence="1" id="KW-0853">WD repeat</keyword>
<keyword evidence="2" id="KW-0677">Repeat</keyword>
<dbReference type="SMART" id="SM00320">
    <property type="entry name" value="WD40"/>
    <property type="match status" value="5"/>
</dbReference>
<feature type="region of interest" description="Disordered" evidence="3">
    <location>
        <begin position="1130"/>
        <end position="1159"/>
    </location>
</feature>
<organism evidence="4 5">
    <name type="scientific">Aureococcus anophagefferens</name>
    <name type="common">Harmful bloom alga</name>
    <dbReference type="NCBI Taxonomy" id="44056"/>
    <lineage>
        <taxon>Eukaryota</taxon>
        <taxon>Sar</taxon>
        <taxon>Stramenopiles</taxon>
        <taxon>Ochrophyta</taxon>
        <taxon>Pelagophyceae</taxon>
        <taxon>Pelagomonadales</taxon>
        <taxon>Pelagomonadaceae</taxon>
        <taxon>Aureococcus</taxon>
    </lineage>
</organism>
<reference evidence="4 5" key="1">
    <citation type="submission" date="2024-03" db="EMBL/GenBank/DDBJ databases">
        <title>Aureococcus anophagefferens CCMP1851 and Kratosvirus quantuckense: Draft genome of a second virus-susceptible host strain in the model system.</title>
        <authorList>
            <person name="Chase E."/>
            <person name="Truchon A.R."/>
            <person name="Schepens W."/>
            <person name="Wilhelm S.W."/>
        </authorList>
    </citation>
    <scope>NUCLEOTIDE SEQUENCE [LARGE SCALE GENOMIC DNA]</scope>
    <source>
        <strain evidence="4 5">CCMP1851</strain>
    </source>
</reference>
<dbReference type="Gene3D" id="2.130.10.10">
    <property type="entry name" value="YVTN repeat-like/Quinoprotein amine dehydrogenase"/>
    <property type="match status" value="3"/>
</dbReference>
<evidence type="ECO:0000256" key="1">
    <source>
        <dbReference type="ARBA" id="ARBA00022574"/>
    </source>
</evidence>
<name>A0ABR1FUK3_AURAN</name>
<accession>A0ABR1FUK3</accession>
<dbReference type="PANTHER" id="PTHR13720:SF33">
    <property type="entry name" value="HELP DOMAIN-CONTAINING PROTEIN"/>
    <property type="match status" value="1"/>
</dbReference>
<dbReference type="InterPro" id="IPR015943">
    <property type="entry name" value="WD40/YVTN_repeat-like_dom_sf"/>
</dbReference>
<evidence type="ECO:0000313" key="4">
    <source>
        <dbReference type="EMBL" id="KAK7238988.1"/>
    </source>
</evidence>
<evidence type="ECO:0000313" key="5">
    <source>
        <dbReference type="Proteomes" id="UP001363151"/>
    </source>
</evidence>
<feature type="region of interest" description="Disordered" evidence="3">
    <location>
        <begin position="1014"/>
        <end position="1036"/>
    </location>
</feature>